<feature type="domain" description="Zn(2)-C6 fungal-type" evidence="7">
    <location>
        <begin position="19"/>
        <end position="51"/>
    </location>
</feature>
<dbReference type="GO" id="GO:0005634">
    <property type="term" value="C:nucleus"/>
    <property type="evidence" value="ECO:0007669"/>
    <property type="project" value="UniProtKB-SubCell"/>
</dbReference>
<keyword evidence="2" id="KW-0805">Transcription regulation</keyword>
<evidence type="ECO:0000256" key="3">
    <source>
        <dbReference type="ARBA" id="ARBA00023125"/>
    </source>
</evidence>
<dbReference type="PROSITE" id="PS00463">
    <property type="entry name" value="ZN2_CY6_FUNGAL_1"/>
    <property type="match status" value="1"/>
</dbReference>
<evidence type="ECO:0000256" key="6">
    <source>
        <dbReference type="SAM" id="MobiDB-lite"/>
    </source>
</evidence>
<dbReference type="Proteomes" id="UP000321518">
    <property type="component" value="Unassembled WGS sequence"/>
</dbReference>
<evidence type="ECO:0000256" key="4">
    <source>
        <dbReference type="ARBA" id="ARBA00023163"/>
    </source>
</evidence>
<comment type="caution">
    <text evidence="8">The sequence shown here is derived from an EMBL/GenBank/DDBJ whole genome shotgun (WGS) entry which is preliminary data.</text>
</comment>
<feature type="compositionally biased region" description="Low complexity" evidence="6">
    <location>
        <begin position="133"/>
        <end position="145"/>
    </location>
</feature>
<feature type="compositionally biased region" description="Polar residues" evidence="6">
    <location>
        <begin position="597"/>
        <end position="607"/>
    </location>
</feature>
<dbReference type="InterPro" id="IPR036864">
    <property type="entry name" value="Zn2-C6_fun-type_DNA-bd_sf"/>
</dbReference>
<comment type="subcellular location">
    <subcellularLocation>
        <location evidence="1">Nucleus</location>
    </subcellularLocation>
</comment>
<proteinExistence type="predicted"/>
<feature type="region of interest" description="Disordered" evidence="6">
    <location>
        <begin position="56"/>
        <end position="102"/>
    </location>
</feature>
<dbReference type="GO" id="GO:0000976">
    <property type="term" value="F:transcription cis-regulatory region binding"/>
    <property type="evidence" value="ECO:0007669"/>
    <property type="project" value="TreeGrafter"/>
</dbReference>
<dbReference type="GO" id="GO:0000981">
    <property type="term" value="F:DNA-binding transcription factor activity, RNA polymerase II-specific"/>
    <property type="evidence" value="ECO:0007669"/>
    <property type="project" value="InterPro"/>
</dbReference>
<feature type="region of interest" description="Disordered" evidence="6">
    <location>
        <begin position="166"/>
        <end position="185"/>
    </location>
</feature>
<dbReference type="PANTHER" id="PTHR31845:SF19">
    <property type="entry name" value="TRANSCRIPTION FACTOR DOMAIN-CONTAINING PROTEIN"/>
    <property type="match status" value="1"/>
</dbReference>
<evidence type="ECO:0000256" key="1">
    <source>
        <dbReference type="ARBA" id="ARBA00004123"/>
    </source>
</evidence>
<keyword evidence="4" id="KW-0804">Transcription</keyword>
<organism evidence="8 9">
    <name type="scientific">Rhodotorula toruloides</name>
    <name type="common">Yeast</name>
    <name type="synonym">Rhodosporidium toruloides</name>
    <dbReference type="NCBI Taxonomy" id="5286"/>
    <lineage>
        <taxon>Eukaryota</taxon>
        <taxon>Fungi</taxon>
        <taxon>Dikarya</taxon>
        <taxon>Basidiomycota</taxon>
        <taxon>Pucciniomycotina</taxon>
        <taxon>Microbotryomycetes</taxon>
        <taxon>Sporidiobolales</taxon>
        <taxon>Sporidiobolaceae</taxon>
        <taxon>Rhodotorula</taxon>
    </lineage>
</organism>
<gene>
    <name evidence="8" type="ORF">Rt10032_c04g1935</name>
</gene>
<evidence type="ECO:0000256" key="5">
    <source>
        <dbReference type="ARBA" id="ARBA00023242"/>
    </source>
</evidence>
<feature type="compositionally biased region" description="Low complexity" evidence="6">
    <location>
        <begin position="88"/>
        <end position="101"/>
    </location>
</feature>
<dbReference type="PANTHER" id="PTHR31845">
    <property type="entry name" value="FINGER DOMAIN PROTEIN, PUTATIVE-RELATED"/>
    <property type="match status" value="1"/>
</dbReference>
<dbReference type="InterPro" id="IPR051089">
    <property type="entry name" value="prtT"/>
</dbReference>
<dbReference type="CDD" id="cd00067">
    <property type="entry name" value="GAL4"/>
    <property type="match status" value="1"/>
</dbReference>
<accession>A0A511KC09</accession>
<dbReference type="GO" id="GO:0008270">
    <property type="term" value="F:zinc ion binding"/>
    <property type="evidence" value="ECO:0007669"/>
    <property type="project" value="InterPro"/>
</dbReference>
<dbReference type="Pfam" id="PF00172">
    <property type="entry name" value="Zn_clus"/>
    <property type="match status" value="1"/>
</dbReference>
<keyword evidence="3" id="KW-0238">DNA-binding</keyword>
<dbReference type="EMBL" id="BJWK01000004">
    <property type="protein sequence ID" value="GEM07918.1"/>
    <property type="molecule type" value="Genomic_DNA"/>
</dbReference>
<feature type="region of interest" description="Disordered" evidence="6">
    <location>
        <begin position="119"/>
        <end position="145"/>
    </location>
</feature>
<dbReference type="SMART" id="SM00066">
    <property type="entry name" value="GAL4"/>
    <property type="match status" value="1"/>
</dbReference>
<dbReference type="InterPro" id="IPR001138">
    <property type="entry name" value="Zn2Cys6_DnaBD"/>
</dbReference>
<dbReference type="CDD" id="cd12148">
    <property type="entry name" value="fungal_TF_MHR"/>
    <property type="match status" value="1"/>
</dbReference>
<evidence type="ECO:0000313" key="8">
    <source>
        <dbReference type="EMBL" id="GEM07918.1"/>
    </source>
</evidence>
<keyword evidence="5" id="KW-0539">Nucleus</keyword>
<name>A0A511KC09_RHOTO</name>
<protein>
    <submittedName>
        <fullName evidence="8">Zn(2)-C6 fungal-type transcription factor</fullName>
    </submittedName>
</protein>
<evidence type="ECO:0000256" key="2">
    <source>
        <dbReference type="ARBA" id="ARBA00023015"/>
    </source>
</evidence>
<reference evidence="8 9" key="1">
    <citation type="submission" date="2019-07" db="EMBL/GenBank/DDBJ databases">
        <title>Rhodotorula toruloides NBRC10032 genome sequencing.</title>
        <authorList>
            <person name="Shida Y."/>
            <person name="Takaku H."/>
            <person name="Ogasawara W."/>
            <person name="Mori K."/>
        </authorList>
    </citation>
    <scope>NUCLEOTIDE SEQUENCE [LARGE SCALE GENOMIC DNA]</scope>
    <source>
        <strain evidence="8 9">NBRC10032</strain>
    </source>
</reference>
<dbReference type="AlphaFoldDB" id="A0A511KC09"/>
<evidence type="ECO:0000259" key="7">
    <source>
        <dbReference type="PROSITE" id="PS50048"/>
    </source>
</evidence>
<feature type="region of interest" description="Disordered" evidence="6">
    <location>
        <begin position="594"/>
        <end position="624"/>
    </location>
</feature>
<feature type="compositionally biased region" description="Basic and acidic residues" evidence="6">
    <location>
        <begin position="166"/>
        <end position="176"/>
    </location>
</feature>
<dbReference type="PROSITE" id="PS50048">
    <property type="entry name" value="ZN2_CY6_FUNGAL_2"/>
    <property type="match status" value="1"/>
</dbReference>
<feature type="region of interest" description="Disordered" evidence="6">
    <location>
        <begin position="663"/>
        <end position="688"/>
    </location>
</feature>
<dbReference type="OrthoDB" id="3163292at2759"/>
<dbReference type="SUPFAM" id="SSF57701">
    <property type="entry name" value="Zn2/Cys6 DNA-binding domain"/>
    <property type="match status" value="1"/>
</dbReference>
<sequence>MDEQSAASSADRDRMQNEACTACRAVKRRCMNEGKGSMCTRCQKMGLSCEYHQLKRGRKPGTQVGSKKRHAASGDAGDCDSQEPPQPFTSTSQQPTDSPASGIERRDWLADLLTQQANGIGPAQPAHMHNLDGGKAAAAGPSSAQLPAPAVPAIGGFSLEKLYEERQSVEGDRNDPRQQSLADAFAPRCARRRTQQPVPVFEDAVKAGIVPEEQVPGLFSFYFMHLNPMTSLLDPELHTAAFCRSRSAILFTAILTVSAKVCLPVLHEPALKYAKVLLGQAFEAGTNNLELVQALATLVFWQDPTDDSGARKLAYAVRCAFELGIHKRGPRPLPQGELERRLFLNPERTWIYLTIADHRFSTQRGLPKMISNDFRGDAVPWLLEHDSAHFCPHEVGLAPLLELGRLLDIFAVLISPEDGSPSVELMRSLERNVEAWRGKWCLEYTSPATLPLQPAQKSLVRFYAQVLHFQILEVNLYLAIKQSGSTDPIAFDPRLTPPLVFAGCVTSAIKVLDIMERELRYMVYSFDSMWVGAASSAIWLAQNLSGMEPHQRRSALASINRLQAACSDLSTNQESMSAYTSRLLQHLLSKVRPDATAASTQGSSETRQVADPQPATMPPPPFVTASLNAATWSTEPNSFGSGHLASHGVGVFTTGGIGGSSGFATRSASPQAWPGLPPAPQEAADGQQVDPSLDIFGVNFLTTMMPPSQNWDAPFPADDGVLWESLFPLYHGDP</sequence>
<dbReference type="Gene3D" id="4.10.240.10">
    <property type="entry name" value="Zn(2)-C6 fungal-type DNA-binding domain"/>
    <property type="match status" value="1"/>
</dbReference>
<evidence type="ECO:0000313" key="9">
    <source>
        <dbReference type="Proteomes" id="UP000321518"/>
    </source>
</evidence>